<dbReference type="SMART" id="SM00833">
    <property type="entry name" value="CobW_C"/>
    <property type="match status" value="1"/>
</dbReference>
<comment type="caution">
    <text evidence="8">The sequence shown here is derived from an EMBL/GenBank/DDBJ whole genome shotgun (WGS) entry which is preliminary data.</text>
</comment>
<dbReference type="PANTHER" id="PTHR43603:SF1">
    <property type="entry name" value="ZINC-REGULATED GTPASE METALLOPROTEIN ACTIVATOR 1"/>
    <property type="match status" value="1"/>
</dbReference>
<evidence type="ECO:0000256" key="6">
    <source>
        <dbReference type="SAM" id="MobiDB-lite"/>
    </source>
</evidence>
<dbReference type="CDD" id="cd03112">
    <property type="entry name" value="CobW-like"/>
    <property type="match status" value="1"/>
</dbReference>
<evidence type="ECO:0000256" key="4">
    <source>
        <dbReference type="ARBA" id="ARBA00034320"/>
    </source>
</evidence>
<evidence type="ECO:0000256" key="1">
    <source>
        <dbReference type="ARBA" id="ARBA00022741"/>
    </source>
</evidence>
<comment type="similarity">
    <text evidence="4">Belongs to the SIMIBI class G3E GTPase family. ZNG1 subfamily.</text>
</comment>
<evidence type="ECO:0000313" key="9">
    <source>
        <dbReference type="Proteomes" id="UP001183410"/>
    </source>
</evidence>
<sequence>MPPPDPTTGQPGATEATPSPPPDGRLPVTVLSGFLGAGKTTLLNHVLGNREGLRVAVIVNDMSEINIDAALVRDGGALSRTEERLVEMTNGCICCTLRDDLLTEVERLARAGRFDYLLIESSGISEPMPVAATFSFPRDDGATLGDLARLDTMVTVVDAANFLTELGRGDGLVERGLDQYADDERTVSDLLADQVEFADVLLLNKVDLVPAAEADRLVAALRRLNPAARVLRASHGRVPVGELLGTGAFDLARAQEAPGWLAELNGDHVPETEEYGISSLLFRAERPFHPERLWRFVTERLDGGAFGTVLRSKGFFWLASRPDIAGLWSQAGSVARFEPTGVRAAPAAGGLADGQELVFIGTELAREALHAELSVCLLAEDEWRAGPAAWARLADPFPDWDTPPAEHDHEHDHPVWA</sequence>
<dbReference type="RefSeq" id="WP_311669125.1">
    <property type="nucleotide sequence ID" value="NZ_JAVREO010000014.1"/>
</dbReference>
<dbReference type="PANTHER" id="PTHR43603">
    <property type="entry name" value="COBW DOMAIN-CONTAINING PROTEIN DDB_G0274527"/>
    <property type="match status" value="1"/>
</dbReference>
<feature type="domain" description="CobW C-terminal" evidence="7">
    <location>
        <begin position="277"/>
        <end position="377"/>
    </location>
</feature>
<accession>A0ABU2JVN0</accession>
<dbReference type="InterPro" id="IPR011629">
    <property type="entry name" value="CobW-like_C"/>
</dbReference>
<dbReference type="SUPFAM" id="SSF52540">
    <property type="entry name" value="P-loop containing nucleoside triphosphate hydrolases"/>
    <property type="match status" value="1"/>
</dbReference>
<evidence type="ECO:0000313" key="8">
    <source>
        <dbReference type="EMBL" id="MDT0269036.1"/>
    </source>
</evidence>
<evidence type="ECO:0000256" key="3">
    <source>
        <dbReference type="ARBA" id="ARBA00023186"/>
    </source>
</evidence>
<keyword evidence="3" id="KW-0143">Chaperone</keyword>
<dbReference type="Pfam" id="PF02492">
    <property type="entry name" value="cobW"/>
    <property type="match status" value="1"/>
</dbReference>
<name>A0ABU2JVN0_9ACTN</name>
<dbReference type="InterPro" id="IPR003495">
    <property type="entry name" value="CobW/HypB/UreG_nucleotide-bd"/>
</dbReference>
<keyword evidence="1" id="KW-0547">Nucleotide-binding</keyword>
<reference evidence="9" key="1">
    <citation type="submission" date="2023-07" db="EMBL/GenBank/DDBJ databases">
        <title>30 novel species of actinomycetes from the DSMZ collection.</title>
        <authorList>
            <person name="Nouioui I."/>
        </authorList>
    </citation>
    <scope>NUCLEOTIDE SEQUENCE [LARGE SCALE GENOMIC DNA]</scope>
    <source>
        <strain evidence="9">DSM 44915</strain>
    </source>
</reference>
<organism evidence="8 9">
    <name type="scientific">Streptomyces chisholmiae</name>
    <dbReference type="NCBI Taxonomy" id="3075540"/>
    <lineage>
        <taxon>Bacteria</taxon>
        <taxon>Bacillati</taxon>
        <taxon>Actinomycetota</taxon>
        <taxon>Actinomycetes</taxon>
        <taxon>Kitasatosporales</taxon>
        <taxon>Streptomycetaceae</taxon>
        <taxon>Streptomyces</taxon>
    </lineage>
</organism>
<dbReference type="Gene3D" id="3.40.50.300">
    <property type="entry name" value="P-loop containing nucleotide triphosphate hydrolases"/>
    <property type="match status" value="1"/>
</dbReference>
<gene>
    <name evidence="8" type="ORF">RM844_22375</name>
</gene>
<evidence type="ECO:0000259" key="7">
    <source>
        <dbReference type="SMART" id="SM00833"/>
    </source>
</evidence>
<keyword evidence="2" id="KW-0378">Hydrolase</keyword>
<keyword evidence="9" id="KW-1185">Reference proteome</keyword>
<dbReference type="Gene3D" id="3.30.1220.10">
    <property type="entry name" value="CobW-like, C-terminal domain"/>
    <property type="match status" value="1"/>
</dbReference>
<dbReference type="Proteomes" id="UP001183410">
    <property type="component" value="Unassembled WGS sequence"/>
</dbReference>
<dbReference type="Pfam" id="PF07683">
    <property type="entry name" value="CobW_C"/>
    <property type="match status" value="1"/>
</dbReference>
<dbReference type="InterPro" id="IPR036627">
    <property type="entry name" value="CobW-likC_sf"/>
</dbReference>
<feature type="region of interest" description="Disordered" evidence="6">
    <location>
        <begin position="1"/>
        <end position="25"/>
    </location>
</feature>
<comment type="catalytic activity">
    <reaction evidence="5">
        <text>GTP + H2O = GDP + phosphate + H(+)</text>
        <dbReference type="Rhea" id="RHEA:19669"/>
        <dbReference type="ChEBI" id="CHEBI:15377"/>
        <dbReference type="ChEBI" id="CHEBI:15378"/>
        <dbReference type="ChEBI" id="CHEBI:37565"/>
        <dbReference type="ChEBI" id="CHEBI:43474"/>
        <dbReference type="ChEBI" id="CHEBI:58189"/>
    </reaction>
    <physiologicalReaction direction="left-to-right" evidence="5">
        <dbReference type="Rhea" id="RHEA:19670"/>
    </physiologicalReaction>
</comment>
<dbReference type="InterPro" id="IPR051927">
    <property type="entry name" value="Zn_Chap_cDPG_Synth"/>
</dbReference>
<evidence type="ECO:0000256" key="5">
    <source>
        <dbReference type="ARBA" id="ARBA00049117"/>
    </source>
</evidence>
<evidence type="ECO:0000256" key="2">
    <source>
        <dbReference type="ARBA" id="ARBA00022801"/>
    </source>
</evidence>
<proteinExistence type="inferred from homology"/>
<dbReference type="EMBL" id="JAVREO010000014">
    <property type="protein sequence ID" value="MDT0269036.1"/>
    <property type="molecule type" value="Genomic_DNA"/>
</dbReference>
<dbReference type="InterPro" id="IPR027417">
    <property type="entry name" value="P-loop_NTPase"/>
</dbReference>
<protein>
    <submittedName>
        <fullName evidence="8">GTP-binding protein</fullName>
    </submittedName>
</protein>